<proteinExistence type="predicted"/>
<dbReference type="Proteomes" id="UP000231990">
    <property type="component" value="Unassembled WGS sequence"/>
</dbReference>
<evidence type="ECO:0000313" key="2">
    <source>
        <dbReference type="EMBL" id="PJZ73759.1"/>
    </source>
</evidence>
<dbReference type="AlphaFoldDB" id="A0A2M9ZP59"/>
<dbReference type="EMBL" id="NPDY01000002">
    <property type="protein sequence ID" value="PJZ70863.1"/>
    <property type="molecule type" value="Genomic_DNA"/>
</dbReference>
<name>A0A2M9ZP59_9LEPT</name>
<dbReference type="Proteomes" id="UP000231962">
    <property type="component" value="Unassembled WGS sequence"/>
</dbReference>
<reference evidence="3 4" key="1">
    <citation type="submission" date="2017-07" db="EMBL/GenBank/DDBJ databases">
        <title>Leptospira spp. isolated from tropical soils.</title>
        <authorList>
            <person name="Thibeaux R."/>
            <person name="Iraola G."/>
            <person name="Ferres I."/>
            <person name="Bierque E."/>
            <person name="Girault D."/>
            <person name="Soupe-Gilbert M.-E."/>
            <person name="Picardeau M."/>
            <person name="Goarant C."/>
        </authorList>
    </citation>
    <scope>NUCLEOTIDE SEQUENCE [LARGE SCALE GENOMIC DNA]</scope>
    <source>
        <strain evidence="2 4">FH1-B-B1</strain>
        <strain evidence="1 3">FH1-B-C1</strain>
    </source>
</reference>
<accession>A0A2M9ZP59</accession>
<protein>
    <submittedName>
        <fullName evidence="2">Uncharacterized protein</fullName>
    </submittedName>
</protein>
<dbReference type="OrthoDB" id="337777at2"/>
<dbReference type="EMBL" id="NPDZ01000003">
    <property type="protein sequence ID" value="PJZ73759.1"/>
    <property type="molecule type" value="Genomic_DNA"/>
</dbReference>
<gene>
    <name evidence="1" type="ORF">CH360_04970</name>
    <name evidence="2" type="ORF">CH373_06240</name>
</gene>
<comment type="caution">
    <text evidence="2">The sequence shown here is derived from an EMBL/GenBank/DDBJ whole genome shotgun (WGS) entry which is preliminary data.</text>
</comment>
<evidence type="ECO:0000313" key="1">
    <source>
        <dbReference type="EMBL" id="PJZ70863.1"/>
    </source>
</evidence>
<evidence type="ECO:0000313" key="4">
    <source>
        <dbReference type="Proteomes" id="UP000231990"/>
    </source>
</evidence>
<dbReference type="RefSeq" id="WP_100712867.1">
    <property type="nucleotide sequence ID" value="NZ_NPDY01000002.1"/>
</dbReference>
<keyword evidence="3" id="KW-1185">Reference proteome</keyword>
<organism evidence="2 4">
    <name type="scientific">Leptospira perolatii</name>
    <dbReference type="NCBI Taxonomy" id="2023191"/>
    <lineage>
        <taxon>Bacteria</taxon>
        <taxon>Pseudomonadati</taxon>
        <taxon>Spirochaetota</taxon>
        <taxon>Spirochaetia</taxon>
        <taxon>Leptospirales</taxon>
        <taxon>Leptospiraceae</taxon>
        <taxon>Leptospira</taxon>
    </lineage>
</organism>
<sequence>MVHTDSSAKNERVKSKLKQIIKTAFILLVLNCSGKNIKGQAASSPEIKISDLLDNIFYSSSIIHGLTLKFDKKKLTYDFDFGSEGLYWHDIGKFTIIEDRIELKPTKCEPKCSESFGVGFCAITDNKNSYSHKLSLECQSKSNGKLLTTGYKNNKASFKIYSEGERS</sequence>
<evidence type="ECO:0000313" key="3">
    <source>
        <dbReference type="Proteomes" id="UP000231962"/>
    </source>
</evidence>